<accession>A0A419SGP6</accession>
<proteinExistence type="predicted"/>
<evidence type="ECO:0000313" key="2">
    <source>
        <dbReference type="Proteomes" id="UP000284219"/>
    </source>
</evidence>
<evidence type="ECO:0000313" key="1">
    <source>
        <dbReference type="EMBL" id="RKD22949.1"/>
    </source>
</evidence>
<gene>
    <name evidence="1" type="ORF">BEP19_12015</name>
</gene>
<protein>
    <recommendedName>
        <fullName evidence="3">DUF4179 domain-containing protein</fullName>
    </recommendedName>
</protein>
<dbReference type="RefSeq" id="WP_120190440.1">
    <property type="nucleotide sequence ID" value="NZ_MCHY01000009.1"/>
</dbReference>
<reference evidence="1 2" key="1">
    <citation type="submission" date="2016-08" db="EMBL/GenBank/DDBJ databases">
        <title>Novel Firmicute Genomes.</title>
        <authorList>
            <person name="Poppleton D.I."/>
            <person name="Gribaldo S."/>
        </authorList>
    </citation>
    <scope>NUCLEOTIDE SEQUENCE [LARGE SCALE GENOMIC DNA]</scope>
    <source>
        <strain evidence="1 2">RAOx-1</strain>
    </source>
</reference>
<evidence type="ECO:0008006" key="3">
    <source>
        <dbReference type="Google" id="ProtNLM"/>
    </source>
</evidence>
<dbReference type="OrthoDB" id="2200485at2"/>
<keyword evidence="2" id="KW-1185">Reference proteome</keyword>
<sequence length="439" mass="49652">MNKLKQELEKIKIPKELHSKVRLGVKLANKEQPRMRFKKMVTFPLAASLFLALTIGVGAATIPAFNHLLSFVSPQIALYLHPIEASSEDDGIKMDVIAAMNDNEMAVIYVTMQDLVGDRIDETLDLYDYSLIGASMFNSQIVDYDETTKTATLRIQANGGKDLNNKKARFQAQTFLSHKQKFEDIRVDANWTEVEAKNVETIPLDMDNIPGGGGELYNELKRQGTVQVLKPGEIKWTLPEIDFMRISNLGIIDNRLHIQVKWTGNDIDSHGHFYLTDDLGNKIYSSSVSFGLDPVGKTGYGNEYNEYVFNIEHLDLNQFSLMGNFYFNGNNSRGNWNTTFKIKSVGNEWSKDFQREFRTWTAHQITVSPLGVSLYGNGKFDKDDTITVEAKMTDGSLLAFDSMISFTEKDQVIVKFTSPEPIDISKVERIRIDSVEVEI</sequence>
<dbReference type="AlphaFoldDB" id="A0A419SGP6"/>
<dbReference type="Proteomes" id="UP000284219">
    <property type="component" value="Unassembled WGS sequence"/>
</dbReference>
<comment type="caution">
    <text evidence="1">The sequence shown here is derived from an EMBL/GenBank/DDBJ whole genome shotgun (WGS) entry which is preliminary data.</text>
</comment>
<dbReference type="EMBL" id="MCHY01000009">
    <property type="protein sequence ID" value="RKD22949.1"/>
    <property type="molecule type" value="Genomic_DNA"/>
</dbReference>
<name>A0A419SGP6_9BACL</name>
<organism evidence="1 2">
    <name type="scientific">Ammoniphilus oxalaticus</name>
    <dbReference type="NCBI Taxonomy" id="66863"/>
    <lineage>
        <taxon>Bacteria</taxon>
        <taxon>Bacillati</taxon>
        <taxon>Bacillota</taxon>
        <taxon>Bacilli</taxon>
        <taxon>Bacillales</taxon>
        <taxon>Paenibacillaceae</taxon>
        <taxon>Aneurinibacillus group</taxon>
        <taxon>Ammoniphilus</taxon>
    </lineage>
</organism>